<evidence type="ECO:0008006" key="5">
    <source>
        <dbReference type="Google" id="ProtNLM"/>
    </source>
</evidence>
<evidence type="ECO:0000313" key="4">
    <source>
        <dbReference type="Proteomes" id="UP000325577"/>
    </source>
</evidence>
<name>A0A5J5BWS0_9ASTE</name>
<evidence type="ECO:0000256" key="2">
    <source>
        <dbReference type="PROSITE-ProRule" id="PRU00708"/>
    </source>
</evidence>
<dbReference type="EMBL" id="CM018032">
    <property type="protein sequence ID" value="KAA8547308.1"/>
    <property type="molecule type" value="Genomic_DNA"/>
</dbReference>
<dbReference type="InterPro" id="IPR002885">
    <property type="entry name" value="PPR_rpt"/>
</dbReference>
<dbReference type="OrthoDB" id="185373at2759"/>
<reference evidence="3 4" key="1">
    <citation type="submission" date="2019-09" db="EMBL/GenBank/DDBJ databases">
        <title>A chromosome-level genome assembly of the Chinese tupelo Nyssa sinensis.</title>
        <authorList>
            <person name="Yang X."/>
            <person name="Kang M."/>
            <person name="Yang Y."/>
            <person name="Xiong H."/>
            <person name="Wang M."/>
            <person name="Zhang Z."/>
            <person name="Wang Z."/>
            <person name="Wu H."/>
            <person name="Ma T."/>
            <person name="Liu J."/>
            <person name="Xi Z."/>
        </authorList>
    </citation>
    <scope>NUCLEOTIDE SEQUENCE [LARGE SCALE GENOMIC DNA]</scope>
    <source>
        <strain evidence="3">J267</strain>
        <tissue evidence="3">Leaf</tissue>
    </source>
</reference>
<dbReference type="PANTHER" id="PTHR46862">
    <property type="entry name" value="OS07G0661900 PROTEIN"/>
    <property type="match status" value="1"/>
</dbReference>
<dbReference type="Proteomes" id="UP000325577">
    <property type="component" value="Linkage Group LG1"/>
</dbReference>
<gene>
    <name evidence="3" type="ORF">F0562_003828</name>
</gene>
<organism evidence="3 4">
    <name type="scientific">Nyssa sinensis</name>
    <dbReference type="NCBI Taxonomy" id="561372"/>
    <lineage>
        <taxon>Eukaryota</taxon>
        <taxon>Viridiplantae</taxon>
        <taxon>Streptophyta</taxon>
        <taxon>Embryophyta</taxon>
        <taxon>Tracheophyta</taxon>
        <taxon>Spermatophyta</taxon>
        <taxon>Magnoliopsida</taxon>
        <taxon>eudicotyledons</taxon>
        <taxon>Gunneridae</taxon>
        <taxon>Pentapetalae</taxon>
        <taxon>asterids</taxon>
        <taxon>Cornales</taxon>
        <taxon>Nyssaceae</taxon>
        <taxon>Nyssa</taxon>
    </lineage>
</organism>
<feature type="repeat" description="PPR" evidence="2">
    <location>
        <begin position="168"/>
        <end position="202"/>
    </location>
</feature>
<dbReference type="Gene3D" id="1.25.40.10">
    <property type="entry name" value="Tetratricopeptide repeat domain"/>
    <property type="match status" value="2"/>
</dbReference>
<dbReference type="NCBIfam" id="TIGR00756">
    <property type="entry name" value="PPR"/>
    <property type="match status" value="1"/>
</dbReference>
<accession>A0A5J5BWS0</accession>
<keyword evidence="1" id="KW-0677">Repeat</keyword>
<evidence type="ECO:0000256" key="1">
    <source>
        <dbReference type="ARBA" id="ARBA00022737"/>
    </source>
</evidence>
<sequence>MQDAGLTLIFLSNTSTRKETDDFSATTTGIHSIDKGLVSNFLIRKHFVAVDCLLAGMMDKNTQLDSGIISTIIEVNSAHSRPNGALLAFEYSVKLGITIERTAYLALVGVFLRANSFPKVVDIVENMVRAGISLGTHLTALLIYRLGCARKPGSAAKIFNLLSDDQKNTAAYTALIAAYFSSGNADKGLKVFVTMRGKGIPIALGTYSVLLAGLECSGRVREAELHRKEKKILQADGYSQDIDPMEKMICNVLFAGDVVS</sequence>
<proteinExistence type="predicted"/>
<dbReference type="AlphaFoldDB" id="A0A5J5BWS0"/>
<dbReference type="PROSITE" id="PS51375">
    <property type="entry name" value="PPR"/>
    <property type="match status" value="1"/>
</dbReference>
<dbReference type="InterPro" id="IPR011990">
    <property type="entry name" value="TPR-like_helical_dom_sf"/>
</dbReference>
<dbReference type="Pfam" id="PF13041">
    <property type="entry name" value="PPR_2"/>
    <property type="match status" value="1"/>
</dbReference>
<protein>
    <recommendedName>
        <fullName evidence="5">Pentacotripeptide-repeat region of PRORP domain-containing protein</fullName>
    </recommendedName>
</protein>
<dbReference type="PANTHER" id="PTHR46862:SF5">
    <property type="entry name" value="OS02G0170000 PROTEIN"/>
    <property type="match status" value="1"/>
</dbReference>
<keyword evidence="4" id="KW-1185">Reference proteome</keyword>
<evidence type="ECO:0000313" key="3">
    <source>
        <dbReference type="EMBL" id="KAA8547308.1"/>
    </source>
</evidence>